<reference evidence="2" key="1">
    <citation type="submission" date="2016-10" db="EMBL/GenBank/DDBJ databases">
        <authorList>
            <person name="Varghese N."/>
            <person name="Submissions S."/>
        </authorList>
    </citation>
    <scope>NUCLEOTIDE SEQUENCE [LARGE SCALE GENOMIC DNA]</scope>
    <source>
        <strain evidence="2">DUS833</strain>
    </source>
</reference>
<accession>A0A1H1HM07</accession>
<organism evidence="1 2">
    <name type="scientific">Paraburkholderia tuberum</name>
    <dbReference type="NCBI Taxonomy" id="157910"/>
    <lineage>
        <taxon>Bacteria</taxon>
        <taxon>Pseudomonadati</taxon>
        <taxon>Pseudomonadota</taxon>
        <taxon>Betaproteobacteria</taxon>
        <taxon>Burkholderiales</taxon>
        <taxon>Burkholderiaceae</taxon>
        <taxon>Paraburkholderia</taxon>
    </lineage>
</organism>
<protein>
    <submittedName>
        <fullName evidence="1">Uncharacterized protein</fullName>
    </submittedName>
</protein>
<evidence type="ECO:0000313" key="1">
    <source>
        <dbReference type="EMBL" id="SDR26471.1"/>
    </source>
</evidence>
<evidence type="ECO:0000313" key="2">
    <source>
        <dbReference type="Proteomes" id="UP000199365"/>
    </source>
</evidence>
<dbReference type="EMBL" id="FNKX01000001">
    <property type="protein sequence ID" value="SDR26471.1"/>
    <property type="molecule type" value="Genomic_DNA"/>
</dbReference>
<dbReference type="Proteomes" id="UP000199365">
    <property type="component" value="Unassembled WGS sequence"/>
</dbReference>
<gene>
    <name evidence="1" type="ORF">SAMN05445850_3697</name>
</gene>
<keyword evidence="2" id="KW-1185">Reference proteome</keyword>
<dbReference type="AlphaFoldDB" id="A0A1H1HM07"/>
<sequence>MIMSRINSWLLGRLPSRRFSFALSLSDKGLVVTNQQGEQQIAWEDICEIVATRSEQWIGNSIVLLVRLDDGRTMTVPEGDSAWHDLTMKLSEHLAGAKRYEEWALQSAFSDDVPRVEVFRR</sequence>
<proteinExistence type="predicted"/>
<name>A0A1H1HM07_9BURK</name>